<keyword evidence="1" id="KW-0678">Repressor</keyword>
<comment type="caution">
    <text evidence="7">The sequence shown here is derived from an EMBL/GenBank/DDBJ whole genome shotgun (WGS) entry which is preliminary data.</text>
</comment>
<dbReference type="InterPro" id="IPR050109">
    <property type="entry name" value="HTH-type_TetR-like_transc_reg"/>
</dbReference>
<gene>
    <name evidence="7" type="ORF">RIF23_09910</name>
</gene>
<evidence type="ECO:0000313" key="7">
    <source>
        <dbReference type="EMBL" id="MDS1270612.1"/>
    </source>
</evidence>
<dbReference type="Pfam" id="PF00440">
    <property type="entry name" value="TetR_N"/>
    <property type="match status" value="1"/>
</dbReference>
<evidence type="ECO:0000256" key="4">
    <source>
        <dbReference type="ARBA" id="ARBA00023163"/>
    </source>
</evidence>
<keyword evidence="2" id="KW-0805">Transcription regulation</keyword>
<dbReference type="PANTHER" id="PTHR30055">
    <property type="entry name" value="HTH-TYPE TRANSCRIPTIONAL REGULATOR RUTR"/>
    <property type="match status" value="1"/>
</dbReference>
<keyword evidence="4" id="KW-0804">Transcription</keyword>
<keyword evidence="8" id="KW-1185">Reference proteome</keyword>
<feature type="DNA-binding region" description="H-T-H motif" evidence="5">
    <location>
        <begin position="31"/>
        <end position="50"/>
    </location>
</feature>
<dbReference type="Pfam" id="PF13977">
    <property type="entry name" value="TetR_C_6"/>
    <property type="match status" value="1"/>
</dbReference>
<evidence type="ECO:0000256" key="2">
    <source>
        <dbReference type="ARBA" id="ARBA00023015"/>
    </source>
</evidence>
<reference evidence="8" key="1">
    <citation type="submission" date="2023-07" db="EMBL/GenBank/DDBJ databases">
        <title>Novel species in the genus Lipingzhangella isolated from Sambhar Salt Lake.</title>
        <authorList>
            <person name="Jiya N."/>
            <person name="Kajale S."/>
            <person name="Sharma A."/>
        </authorList>
    </citation>
    <scope>NUCLEOTIDE SEQUENCE [LARGE SCALE GENOMIC DNA]</scope>
    <source>
        <strain evidence="8">LS1_29</strain>
    </source>
</reference>
<evidence type="ECO:0000256" key="1">
    <source>
        <dbReference type="ARBA" id="ARBA00022491"/>
    </source>
</evidence>
<dbReference type="InterPro" id="IPR009057">
    <property type="entry name" value="Homeodomain-like_sf"/>
</dbReference>
<dbReference type="EMBL" id="JAVLVT010000004">
    <property type="protein sequence ID" value="MDS1270612.1"/>
    <property type="molecule type" value="Genomic_DNA"/>
</dbReference>
<dbReference type="PROSITE" id="PS50977">
    <property type="entry name" value="HTH_TETR_2"/>
    <property type="match status" value="1"/>
</dbReference>
<organism evidence="7 8">
    <name type="scientific">Lipingzhangella rawalii</name>
    <dbReference type="NCBI Taxonomy" id="2055835"/>
    <lineage>
        <taxon>Bacteria</taxon>
        <taxon>Bacillati</taxon>
        <taxon>Actinomycetota</taxon>
        <taxon>Actinomycetes</taxon>
        <taxon>Streptosporangiales</taxon>
        <taxon>Nocardiopsidaceae</taxon>
        <taxon>Lipingzhangella</taxon>
    </lineage>
</organism>
<dbReference type="PANTHER" id="PTHR30055:SF228">
    <property type="entry name" value="TRANSCRIPTIONAL REGULATOR-RELATED"/>
    <property type="match status" value="1"/>
</dbReference>
<feature type="domain" description="HTH tetR-type" evidence="6">
    <location>
        <begin position="8"/>
        <end position="68"/>
    </location>
</feature>
<dbReference type="SUPFAM" id="SSF48498">
    <property type="entry name" value="Tetracyclin repressor-like, C-terminal domain"/>
    <property type="match status" value="1"/>
</dbReference>
<evidence type="ECO:0000256" key="5">
    <source>
        <dbReference type="PROSITE-ProRule" id="PRU00335"/>
    </source>
</evidence>
<dbReference type="InterPro" id="IPR036271">
    <property type="entry name" value="Tet_transcr_reg_TetR-rel_C_sf"/>
</dbReference>
<accession>A0ABU2H5M5</accession>
<dbReference type="RefSeq" id="WP_310912168.1">
    <property type="nucleotide sequence ID" value="NZ_JAVLVT010000004.1"/>
</dbReference>
<proteinExistence type="predicted"/>
<evidence type="ECO:0000259" key="6">
    <source>
        <dbReference type="PROSITE" id="PS50977"/>
    </source>
</evidence>
<dbReference type="InterPro" id="IPR039538">
    <property type="entry name" value="BetI_C"/>
</dbReference>
<keyword evidence="3 5" id="KW-0238">DNA-binding</keyword>
<evidence type="ECO:0000256" key="3">
    <source>
        <dbReference type="ARBA" id="ARBA00023125"/>
    </source>
</evidence>
<evidence type="ECO:0000313" key="8">
    <source>
        <dbReference type="Proteomes" id="UP001250214"/>
    </source>
</evidence>
<dbReference type="InterPro" id="IPR001647">
    <property type="entry name" value="HTH_TetR"/>
</dbReference>
<dbReference type="Gene3D" id="1.10.357.10">
    <property type="entry name" value="Tetracycline Repressor, domain 2"/>
    <property type="match status" value="1"/>
</dbReference>
<sequence length="214" mass="23609">MPKVVDHEQRRLDLAAAAWRVAARDGAQAISIRSVATEAGWSAGALRHYFPSRGHLVTFTIRHYAQAIVERIKGQVAEAQAAASLVEGAALLAEELLPLDEQRRTEFALWAAAGEETRSEAALAITDLSDSLRGMWRQLATHLCGYPNLANPERPHPDPRVEQWAEFLHVFVDGLATQLMYDPRRTPAQARRALRDFLATVPILAPDDPPPPAD</sequence>
<name>A0ABU2H5M5_9ACTN</name>
<dbReference type="SUPFAM" id="SSF46689">
    <property type="entry name" value="Homeodomain-like"/>
    <property type="match status" value="1"/>
</dbReference>
<dbReference type="Proteomes" id="UP001250214">
    <property type="component" value="Unassembled WGS sequence"/>
</dbReference>
<protein>
    <submittedName>
        <fullName evidence="7">TetR family transcriptional regulator C-terminal domain-containing protein</fullName>
    </submittedName>
</protein>